<accession>A0A7Y6K4N1</accession>
<feature type="coiled-coil region" evidence="16">
    <location>
        <begin position="364"/>
        <end position="426"/>
    </location>
</feature>
<evidence type="ECO:0000256" key="3">
    <source>
        <dbReference type="ARBA" id="ARBA00012438"/>
    </source>
</evidence>
<comment type="subcellular location">
    <subcellularLocation>
        <location evidence="2">Cell inner membrane</location>
        <topology evidence="2">Multi-pass membrane protein</topology>
    </subcellularLocation>
</comment>
<dbReference type="InterPro" id="IPR003594">
    <property type="entry name" value="HATPase_dom"/>
</dbReference>
<dbReference type="Gene3D" id="6.10.250.3020">
    <property type="match status" value="1"/>
</dbReference>
<dbReference type="PROSITE" id="PS50109">
    <property type="entry name" value="HIS_KIN"/>
    <property type="match status" value="1"/>
</dbReference>
<dbReference type="Proteomes" id="UP000594380">
    <property type="component" value="Unassembled WGS sequence"/>
</dbReference>
<dbReference type="GeneID" id="301104182"/>
<keyword evidence="16" id="KW-0175">Coiled coil</keyword>
<keyword evidence="10 20" id="KW-0418">Kinase</keyword>
<evidence type="ECO:0000313" key="21">
    <source>
        <dbReference type="Proteomes" id="UP000594380"/>
    </source>
</evidence>
<comment type="catalytic activity">
    <reaction evidence="1">
        <text>ATP + protein L-histidine = ADP + protein N-phospho-L-histidine.</text>
        <dbReference type="EC" id="2.7.13.3"/>
    </reaction>
</comment>
<evidence type="ECO:0000259" key="19">
    <source>
        <dbReference type="PROSITE" id="PS50109"/>
    </source>
</evidence>
<gene>
    <name evidence="20" type="ORF">G5S42_27915</name>
</gene>
<evidence type="ECO:0000256" key="2">
    <source>
        <dbReference type="ARBA" id="ARBA00004429"/>
    </source>
</evidence>
<dbReference type="PANTHER" id="PTHR43065:SF46">
    <property type="entry name" value="C4-DICARBOXYLATE TRANSPORT SENSOR PROTEIN DCTB"/>
    <property type="match status" value="1"/>
</dbReference>
<evidence type="ECO:0000256" key="12">
    <source>
        <dbReference type="ARBA" id="ARBA00022989"/>
    </source>
</evidence>
<keyword evidence="4" id="KW-1003">Cell membrane</keyword>
<dbReference type="SMART" id="SM00387">
    <property type="entry name" value="HATPase_c"/>
    <property type="match status" value="1"/>
</dbReference>
<feature type="domain" description="Histidine kinase" evidence="19">
    <location>
        <begin position="435"/>
        <end position="672"/>
    </location>
</feature>
<sequence length="686" mass="74059">MKPASARLSEASAVAPASPAPSTPTSGGDPLPPYATMSDAHLSDLANVTRRLLILFALAAGLVAACWLTYSLAWKSGADTLRRNAAVRAERTASALRSTLERYESLPYLLAEHPIVQDVLIDPNPANVQRANLYLEDLNRHARATVTYIISLDGYCVAASNWRGPGSFVGAGYQFRPYFVDAMNGGVGRFFGIGTISQAPGYYISQPVRRDGKIVGVAVVKLDLEWFQGVDASEPLVVTDDHGVIFLSSVPAWKYHTIRPLPGRIADSIYQARQYAQQPIEPLPVTVERMLEGNAQILRIGGGRLAPRYLASRHAMGEPDWHLITMSPVDPVDADALKATIVTGFGYVSLVLLAFYWRMRRARVREVMRSRALLQKAYAELNQRVAERTADLSEANEQLHKEVAERTRAEQELRAAHDELIQASKLAALGQMAAGITHELNQPLAALRSFSDNTRVLLERGDQASARENLEAIAALTERMGKITNQLKLFVGRARPRSARASVVRALRNVVALLQKRLQGVELEFVLTDAEADTVAKAAAAPGGARTPLNLADDHPELIANCDDLRLEQVLINLLGNALDATAGMNPPRITVEVEAGAANLSIAVGDNGPGIPDDVLPHLFEPFFTTKEMGQGLGLGLAISSSIARDCGGSLVARNAPQGGASFVLTLRRARVQTSPSHDPLTAGS</sequence>
<keyword evidence="8 18" id="KW-0812">Transmembrane</keyword>
<keyword evidence="7" id="KW-0808">Transferase</keyword>
<dbReference type="FunFam" id="1.10.287.130:FF:000049">
    <property type="entry name" value="C4-dicarboxylate transport sensor protein DctB"/>
    <property type="match status" value="1"/>
</dbReference>
<dbReference type="CDD" id="cd00082">
    <property type="entry name" value="HisKA"/>
    <property type="match status" value="1"/>
</dbReference>
<comment type="caution">
    <text evidence="20">The sequence shown here is derived from an EMBL/GenBank/DDBJ whole genome shotgun (WGS) entry which is preliminary data.</text>
</comment>
<organism evidence="20 21">
    <name type="scientific">Paraburkholderia youngii</name>
    <dbReference type="NCBI Taxonomy" id="2782701"/>
    <lineage>
        <taxon>Bacteria</taxon>
        <taxon>Pseudomonadati</taxon>
        <taxon>Pseudomonadota</taxon>
        <taxon>Betaproteobacteria</taxon>
        <taxon>Burkholderiales</taxon>
        <taxon>Burkholderiaceae</taxon>
        <taxon>Paraburkholderia</taxon>
    </lineage>
</organism>
<dbReference type="RefSeq" id="WP_176109671.1">
    <property type="nucleotide sequence ID" value="NZ_JAALDK010000001.1"/>
</dbReference>
<dbReference type="Gene3D" id="1.10.287.130">
    <property type="match status" value="1"/>
</dbReference>
<evidence type="ECO:0000256" key="10">
    <source>
        <dbReference type="ARBA" id="ARBA00022777"/>
    </source>
</evidence>
<dbReference type="PIRSF" id="PIRSF036431">
    <property type="entry name" value="STHK_DctB"/>
    <property type="match status" value="1"/>
</dbReference>
<dbReference type="InterPro" id="IPR036097">
    <property type="entry name" value="HisK_dim/P_sf"/>
</dbReference>
<dbReference type="Pfam" id="PF02743">
    <property type="entry name" value="dCache_1"/>
    <property type="match status" value="1"/>
</dbReference>
<dbReference type="SUPFAM" id="SSF47384">
    <property type="entry name" value="Homodimeric domain of signal transducing histidine kinase"/>
    <property type="match status" value="1"/>
</dbReference>
<dbReference type="InterPro" id="IPR033479">
    <property type="entry name" value="dCache_1"/>
</dbReference>
<evidence type="ECO:0000256" key="9">
    <source>
        <dbReference type="ARBA" id="ARBA00022741"/>
    </source>
</evidence>
<keyword evidence="6" id="KW-0597">Phosphoprotein</keyword>
<dbReference type="InterPro" id="IPR017055">
    <property type="entry name" value="Sig_transdc_His_kinase_DctB"/>
</dbReference>
<dbReference type="GO" id="GO:0005886">
    <property type="term" value="C:plasma membrane"/>
    <property type="evidence" value="ECO:0007669"/>
    <property type="project" value="UniProtKB-SubCell"/>
</dbReference>
<dbReference type="InterPro" id="IPR036890">
    <property type="entry name" value="HATPase_C_sf"/>
</dbReference>
<evidence type="ECO:0000256" key="8">
    <source>
        <dbReference type="ARBA" id="ARBA00022692"/>
    </source>
</evidence>
<feature type="region of interest" description="Disordered" evidence="17">
    <location>
        <begin position="1"/>
        <end position="34"/>
    </location>
</feature>
<evidence type="ECO:0000256" key="18">
    <source>
        <dbReference type="SAM" id="Phobius"/>
    </source>
</evidence>
<evidence type="ECO:0000256" key="13">
    <source>
        <dbReference type="ARBA" id="ARBA00023012"/>
    </source>
</evidence>
<dbReference type="GO" id="GO:0005524">
    <property type="term" value="F:ATP binding"/>
    <property type="evidence" value="ECO:0007669"/>
    <property type="project" value="UniProtKB-KW"/>
</dbReference>
<feature type="transmembrane region" description="Helical" evidence="18">
    <location>
        <begin position="52"/>
        <end position="74"/>
    </location>
</feature>
<evidence type="ECO:0000256" key="4">
    <source>
        <dbReference type="ARBA" id="ARBA00022475"/>
    </source>
</evidence>
<evidence type="ECO:0000256" key="15">
    <source>
        <dbReference type="ARBA" id="ARBA00073143"/>
    </source>
</evidence>
<evidence type="ECO:0000256" key="6">
    <source>
        <dbReference type="ARBA" id="ARBA00022553"/>
    </source>
</evidence>
<dbReference type="PANTHER" id="PTHR43065">
    <property type="entry name" value="SENSOR HISTIDINE KINASE"/>
    <property type="match status" value="1"/>
</dbReference>
<keyword evidence="5" id="KW-0997">Cell inner membrane</keyword>
<dbReference type="SMART" id="SM00388">
    <property type="entry name" value="HisKA"/>
    <property type="match status" value="1"/>
</dbReference>
<dbReference type="EC" id="2.7.13.3" evidence="3"/>
<name>A0A7Y6K4N1_9BURK</name>
<evidence type="ECO:0000256" key="5">
    <source>
        <dbReference type="ARBA" id="ARBA00022519"/>
    </source>
</evidence>
<keyword evidence="9" id="KW-0547">Nucleotide-binding</keyword>
<keyword evidence="14 18" id="KW-0472">Membrane</keyword>
<proteinExistence type="predicted"/>
<evidence type="ECO:0000256" key="17">
    <source>
        <dbReference type="SAM" id="MobiDB-lite"/>
    </source>
</evidence>
<reference evidence="20 21" key="1">
    <citation type="submission" date="2020-02" db="EMBL/GenBank/DDBJ databases">
        <title>Paraburkholderia simonii sp. nov. and Paraburkholderia youngii sp. nov. Brazilian and Mexican Mimosa-associated rhizobia.</title>
        <authorList>
            <person name="Mavima L."/>
            <person name="Beukes C.W."/>
            <person name="Chan W.Y."/>
            <person name="Palmer M."/>
            <person name="De Meyer S.E."/>
            <person name="James E.K."/>
            <person name="Venter S.N."/>
            <person name="Steenkamp E.T."/>
        </authorList>
    </citation>
    <scope>NUCLEOTIDE SEQUENCE [LARGE SCALE GENOMIC DNA]</scope>
    <source>
        <strain evidence="20 21">JPY169</strain>
    </source>
</reference>
<dbReference type="EMBL" id="JAALDK010000001">
    <property type="protein sequence ID" value="NUY03450.1"/>
    <property type="molecule type" value="Genomic_DNA"/>
</dbReference>
<keyword evidence="13" id="KW-0902">Two-component regulatory system</keyword>
<evidence type="ECO:0000256" key="16">
    <source>
        <dbReference type="SAM" id="Coils"/>
    </source>
</evidence>
<dbReference type="Gene3D" id="3.30.450.20">
    <property type="entry name" value="PAS domain"/>
    <property type="match status" value="2"/>
</dbReference>
<dbReference type="GO" id="GO:0000155">
    <property type="term" value="F:phosphorelay sensor kinase activity"/>
    <property type="evidence" value="ECO:0007669"/>
    <property type="project" value="InterPro"/>
</dbReference>
<evidence type="ECO:0000256" key="1">
    <source>
        <dbReference type="ARBA" id="ARBA00000085"/>
    </source>
</evidence>
<evidence type="ECO:0000256" key="11">
    <source>
        <dbReference type="ARBA" id="ARBA00022840"/>
    </source>
</evidence>
<evidence type="ECO:0000313" key="20">
    <source>
        <dbReference type="EMBL" id="NUY03450.1"/>
    </source>
</evidence>
<protein>
    <recommendedName>
        <fullName evidence="15">C4-dicarboxylate transport sensor protein DctB</fullName>
        <ecNumber evidence="3">2.7.13.3</ecNumber>
    </recommendedName>
</protein>
<dbReference type="Pfam" id="PF02518">
    <property type="entry name" value="HATPase_c"/>
    <property type="match status" value="1"/>
</dbReference>
<dbReference type="InterPro" id="IPR003661">
    <property type="entry name" value="HisK_dim/P_dom"/>
</dbReference>
<dbReference type="Gene3D" id="3.30.565.10">
    <property type="entry name" value="Histidine kinase-like ATPase, C-terminal domain"/>
    <property type="match status" value="1"/>
</dbReference>
<dbReference type="AlphaFoldDB" id="A0A7Y6K4N1"/>
<dbReference type="SUPFAM" id="SSF103190">
    <property type="entry name" value="Sensory domain-like"/>
    <property type="match status" value="1"/>
</dbReference>
<evidence type="ECO:0000256" key="7">
    <source>
        <dbReference type="ARBA" id="ARBA00022679"/>
    </source>
</evidence>
<evidence type="ECO:0000256" key="14">
    <source>
        <dbReference type="ARBA" id="ARBA00023136"/>
    </source>
</evidence>
<dbReference type="InterPro" id="IPR005467">
    <property type="entry name" value="His_kinase_dom"/>
</dbReference>
<dbReference type="InterPro" id="IPR004358">
    <property type="entry name" value="Sig_transdc_His_kin-like_C"/>
</dbReference>
<dbReference type="Pfam" id="PF00512">
    <property type="entry name" value="HisKA"/>
    <property type="match status" value="1"/>
</dbReference>
<dbReference type="InterPro" id="IPR029151">
    <property type="entry name" value="Sensor-like_sf"/>
</dbReference>
<dbReference type="SUPFAM" id="SSF55874">
    <property type="entry name" value="ATPase domain of HSP90 chaperone/DNA topoisomerase II/histidine kinase"/>
    <property type="match status" value="1"/>
</dbReference>
<dbReference type="PRINTS" id="PR00344">
    <property type="entry name" value="BCTRLSENSOR"/>
</dbReference>
<keyword evidence="12 18" id="KW-1133">Transmembrane helix</keyword>
<keyword evidence="11" id="KW-0067">ATP-binding</keyword>